<organism evidence="2 3">
    <name type="scientific">Nasonia vitripennis</name>
    <name type="common">Parasitic wasp</name>
    <dbReference type="NCBI Taxonomy" id="7425"/>
    <lineage>
        <taxon>Eukaryota</taxon>
        <taxon>Metazoa</taxon>
        <taxon>Ecdysozoa</taxon>
        <taxon>Arthropoda</taxon>
        <taxon>Hexapoda</taxon>
        <taxon>Insecta</taxon>
        <taxon>Pterygota</taxon>
        <taxon>Neoptera</taxon>
        <taxon>Endopterygota</taxon>
        <taxon>Hymenoptera</taxon>
        <taxon>Apocrita</taxon>
        <taxon>Proctotrupomorpha</taxon>
        <taxon>Chalcidoidea</taxon>
        <taxon>Pteromalidae</taxon>
        <taxon>Pteromalinae</taxon>
        <taxon>Nasonia</taxon>
    </lineage>
</organism>
<dbReference type="EnsemblMetazoa" id="XM_031925442">
    <property type="protein sequence ID" value="XP_031781302"/>
    <property type="gene ID" value="LOC107980655"/>
</dbReference>
<protein>
    <recommendedName>
        <fullName evidence="1">MADF domain-containing protein</fullName>
    </recommendedName>
</protein>
<feature type="domain" description="MADF" evidence="1">
    <location>
        <begin position="10"/>
        <end position="101"/>
    </location>
</feature>
<evidence type="ECO:0000259" key="1">
    <source>
        <dbReference type="Pfam" id="PF10545"/>
    </source>
</evidence>
<evidence type="ECO:0000313" key="2">
    <source>
        <dbReference type="EnsemblMetazoa" id="XP_031781302"/>
    </source>
</evidence>
<dbReference type="EnsemblMetazoa" id="XM_016981664">
    <property type="protein sequence ID" value="XP_016837153"/>
    <property type="gene ID" value="LOC107980655"/>
</dbReference>
<accession>A0A7M7T806</accession>
<proteinExistence type="predicted"/>
<dbReference type="Proteomes" id="UP000002358">
    <property type="component" value="Unassembled WGS sequence"/>
</dbReference>
<dbReference type="InParanoid" id="A0A7M7T806"/>
<dbReference type="AlphaFoldDB" id="A0A7M7T806"/>
<dbReference type="Pfam" id="PF10545">
    <property type="entry name" value="MADF_DNA_bdg"/>
    <property type="match status" value="1"/>
</dbReference>
<reference evidence="2" key="1">
    <citation type="submission" date="2021-01" db="UniProtKB">
        <authorList>
            <consortium name="EnsemblMetazoa"/>
        </authorList>
    </citation>
    <scope>IDENTIFICATION</scope>
</reference>
<dbReference type="InterPro" id="IPR006578">
    <property type="entry name" value="MADF-dom"/>
</dbReference>
<evidence type="ECO:0000313" key="3">
    <source>
        <dbReference type="Proteomes" id="UP000002358"/>
    </source>
</evidence>
<name>A0A7M7T806_NASVI</name>
<dbReference type="KEGG" id="nvi:107980655"/>
<keyword evidence="3" id="KW-1185">Reference proteome</keyword>
<gene>
    <name evidence="2" type="primary">107980655</name>
</gene>
<sequence>MNNIERVVAQEVHERVFLYDLLHPSNLDQQMRAQAFQEMSLTIRQEFPEVAKVYDADRVVSIYNNLRRTYVLIKRKIIAGDWNFQTLSEKRKDIYDAMSFLKYFIRHRSGPPMINPLR</sequence>